<name>A0A381NXZ5_9ZZZZ</name>
<protein>
    <recommendedName>
        <fullName evidence="2">ABC transporter substrate-binding protein</fullName>
    </recommendedName>
</protein>
<gene>
    <name evidence="1" type="ORF">METZ01_LOCUS12360</name>
</gene>
<dbReference type="Gene3D" id="3.10.450.710">
    <property type="entry name" value="Tgt2/MlaC"/>
    <property type="match status" value="1"/>
</dbReference>
<accession>A0A381NXZ5</accession>
<dbReference type="PANTHER" id="PTHR36573">
    <property type="entry name" value="INTERMEMBRANE PHOSPHOLIPID TRANSPORT SYSTEM BINDING PROTEIN MLAC"/>
    <property type="match status" value="1"/>
</dbReference>
<proteinExistence type="predicted"/>
<sequence length="199" mass="23260">MKFLNHIFVLLIFFNPISSIADNHLEPFDMIVSSIDLMNKNLGDEDNKERLSNNKKELYSIIDQTLSPYFQKKYAGRLVLNQHWKDANNNQRQRFTEGLYQSLVRSYALTLLNFDVSKIDVLAHSPITNEVRKITVKSQVMYKGELIPMNFSFGKFKEGWRFYDVKIEGVSYIKNYRNQFNAEITANGIDAVIDRLETM</sequence>
<evidence type="ECO:0000313" key="1">
    <source>
        <dbReference type="EMBL" id="SUZ59506.1"/>
    </source>
</evidence>
<dbReference type="InterPro" id="IPR042245">
    <property type="entry name" value="Tgt2/MlaC_sf"/>
</dbReference>
<dbReference type="PIRSF" id="PIRSF004649">
    <property type="entry name" value="MlaC"/>
    <property type="match status" value="1"/>
</dbReference>
<evidence type="ECO:0008006" key="2">
    <source>
        <dbReference type="Google" id="ProtNLM"/>
    </source>
</evidence>
<dbReference type="Pfam" id="PF05494">
    <property type="entry name" value="MlaC"/>
    <property type="match status" value="1"/>
</dbReference>
<dbReference type="InterPro" id="IPR008869">
    <property type="entry name" value="MlaC/ttg2D"/>
</dbReference>
<dbReference type="EMBL" id="UINC01000682">
    <property type="protein sequence ID" value="SUZ59506.1"/>
    <property type="molecule type" value="Genomic_DNA"/>
</dbReference>
<dbReference type="PANTHER" id="PTHR36573:SF1">
    <property type="entry name" value="INTERMEMBRANE PHOSPHOLIPID TRANSPORT SYSTEM BINDING PROTEIN MLAC"/>
    <property type="match status" value="1"/>
</dbReference>
<organism evidence="1">
    <name type="scientific">marine metagenome</name>
    <dbReference type="NCBI Taxonomy" id="408172"/>
    <lineage>
        <taxon>unclassified sequences</taxon>
        <taxon>metagenomes</taxon>
        <taxon>ecological metagenomes</taxon>
    </lineage>
</organism>
<dbReference type="AlphaFoldDB" id="A0A381NXZ5"/>
<reference evidence="1" key="1">
    <citation type="submission" date="2018-05" db="EMBL/GenBank/DDBJ databases">
        <authorList>
            <person name="Lanie J.A."/>
            <person name="Ng W.-L."/>
            <person name="Kazmierczak K.M."/>
            <person name="Andrzejewski T.M."/>
            <person name="Davidsen T.M."/>
            <person name="Wayne K.J."/>
            <person name="Tettelin H."/>
            <person name="Glass J.I."/>
            <person name="Rusch D."/>
            <person name="Podicherti R."/>
            <person name="Tsui H.-C.T."/>
            <person name="Winkler M.E."/>
        </authorList>
    </citation>
    <scope>NUCLEOTIDE SEQUENCE</scope>
</reference>